<dbReference type="RefSeq" id="WP_191162637.1">
    <property type="nucleotide sequence ID" value="NZ_JACWMX010000003.1"/>
</dbReference>
<dbReference type="PROSITE" id="PS51257">
    <property type="entry name" value="PROKAR_LIPOPROTEIN"/>
    <property type="match status" value="1"/>
</dbReference>
<accession>A0A926NPM2</accession>
<evidence type="ECO:0008006" key="4">
    <source>
        <dbReference type="Google" id="ProtNLM"/>
    </source>
</evidence>
<dbReference type="Proteomes" id="UP000619078">
    <property type="component" value="Unassembled WGS sequence"/>
</dbReference>
<keyword evidence="3" id="KW-1185">Reference proteome</keyword>
<feature type="signal peptide" evidence="1">
    <location>
        <begin position="1"/>
        <end position="20"/>
    </location>
</feature>
<dbReference type="AlphaFoldDB" id="A0A926NPM2"/>
<evidence type="ECO:0000256" key="1">
    <source>
        <dbReference type="SAM" id="SignalP"/>
    </source>
</evidence>
<comment type="caution">
    <text evidence="2">The sequence shown here is derived from an EMBL/GenBank/DDBJ whole genome shotgun (WGS) entry which is preliminary data.</text>
</comment>
<organism evidence="2 3">
    <name type="scientific">Mucilaginibacter glaciei</name>
    <dbReference type="NCBI Taxonomy" id="2772109"/>
    <lineage>
        <taxon>Bacteria</taxon>
        <taxon>Pseudomonadati</taxon>
        <taxon>Bacteroidota</taxon>
        <taxon>Sphingobacteriia</taxon>
        <taxon>Sphingobacteriales</taxon>
        <taxon>Sphingobacteriaceae</taxon>
        <taxon>Mucilaginibacter</taxon>
    </lineage>
</organism>
<protein>
    <recommendedName>
        <fullName evidence="4">DUF4156 domain-containing protein</fullName>
    </recommendedName>
</protein>
<dbReference type="EMBL" id="JACWMX010000003">
    <property type="protein sequence ID" value="MBD1393078.1"/>
    <property type="molecule type" value="Genomic_DNA"/>
</dbReference>
<name>A0A926NPM2_9SPHI</name>
<reference evidence="2" key="1">
    <citation type="submission" date="2020-09" db="EMBL/GenBank/DDBJ databases">
        <title>Novel species of Mucilaginibacter isolated from a glacier on the Tibetan Plateau.</title>
        <authorList>
            <person name="Liu Q."/>
            <person name="Xin Y.-H."/>
        </authorList>
    </citation>
    <scope>NUCLEOTIDE SEQUENCE</scope>
    <source>
        <strain evidence="2">ZB1P21</strain>
    </source>
</reference>
<keyword evidence="1" id="KW-0732">Signal</keyword>
<evidence type="ECO:0000313" key="3">
    <source>
        <dbReference type="Proteomes" id="UP000619078"/>
    </source>
</evidence>
<sequence length="117" mass="12856">MKTSKTYLLFAMLFCFFLTACDTVAYLGERYPVKNDLKVYYAARDVKRDYKVIGHLSNAVAGSEETSKNEIIEKAKKVGADAVIFTGFGTTAGKNGSDTITADAIQYTDGKQKETTD</sequence>
<feature type="chain" id="PRO_5037460978" description="DUF4156 domain-containing protein" evidence="1">
    <location>
        <begin position="21"/>
        <end position="117"/>
    </location>
</feature>
<evidence type="ECO:0000313" key="2">
    <source>
        <dbReference type="EMBL" id="MBD1393078.1"/>
    </source>
</evidence>
<proteinExistence type="predicted"/>
<gene>
    <name evidence="2" type="ORF">IDJ76_08210</name>
</gene>